<sequence>MSISLTIPGDPTAIRAAAQWLDPTLKDAVVTADLELAYVVGDAQYLWQGQSGYAFNSAAQAVRRANDNVHSYIADVAEVMRAYAGRLERGAEDFAALASRARDEGLTVVGDAISPPSTWLQFCPDPNGPDSPELDEWNRYMDRVKVYQEISAEVGTWWGDLETWIAEHFSPLVGRVNDLKEGATALEGLTKGNEEAVGLAFEYADARTARDLAGFRAHVSDLQLQADAFQAGLRSGNPAIRAAAEAADPAAVRQGIRALNETIAGVSKSSRIIPVAGTVIDVVSAGVEVAAGGSPSSAGVGLLGGAAGAGLAGGAIAAAGVAVPPLGVAIVVAGAAVAVGEGAKWAWEAWVPLDTRESIDAGLHDFGSWLNPFD</sequence>
<dbReference type="RefSeq" id="WP_286216540.1">
    <property type="nucleotide sequence ID" value="NZ_AP027736.1"/>
</dbReference>
<evidence type="ECO:0000313" key="1">
    <source>
        <dbReference type="EMBL" id="GAA5519625.1"/>
    </source>
</evidence>
<proteinExistence type="predicted"/>
<name>A0ABP9WIH0_9MICO</name>
<protein>
    <recommendedName>
        <fullName evidence="3">WXG100 family type VII secretion target</fullName>
    </recommendedName>
</protein>
<gene>
    <name evidence="1" type="ORF">Lsed01_02076</name>
</gene>
<dbReference type="EMBL" id="BAABRR010000011">
    <property type="protein sequence ID" value="GAA5519625.1"/>
    <property type="molecule type" value="Genomic_DNA"/>
</dbReference>
<evidence type="ECO:0008006" key="3">
    <source>
        <dbReference type="Google" id="ProtNLM"/>
    </source>
</evidence>
<keyword evidence="2" id="KW-1185">Reference proteome</keyword>
<organism evidence="1 2">
    <name type="scientific">Demequina sediminis</name>
    <dbReference type="NCBI Taxonomy" id="1930058"/>
    <lineage>
        <taxon>Bacteria</taxon>
        <taxon>Bacillati</taxon>
        <taxon>Actinomycetota</taxon>
        <taxon>Actinomycetes</taxon>
        <taxon>Micrococcales</taxon>
        <taxon>Demequinaceae</taxon>
        <taxon>Demequina</taxon>
    </lineage>
</organism>
<dbReference type="Proteomes" id="UP001426770">
    <property type="component" value="Unassembled WGS sequence"/>
</dbReference>
<comment type="caution">
    <text evidence="1">The sequence shown here is derived from an EMBL/GenBank/DDBJ whole genome shotgun (WGS) entry which is preliminary data.</text>
</comment>
<reference evidence="1 2" key="1">
    <citation type="submission" date="2024-02" db="EMBL/GenBank/DDBJ databases">
        <title>Lysinimicrobium sediminis NBRC 112286.</title>
        <authorList>
            <person name="Ichikawa N."/>
            <person name="Katano-Makiyama Y."/>
            <person name="Hidaka K."/>
        </authorList>
    </citation>
    <scope>NUCLEOTIDE SEQUENCE [LARGE SCALE GENOMIC DNA]</scope>
    <source>
        <strain evidence="1 2">NBRC 112286</strain>
    </source>
</reference>
<evidence type="ECO:0000313" key="2">
    <source>
        <dbReference type="Proteomes" id="UP001426770"/>
    </source>
</evidence>
<accession>A0ABP9WIH0</accession>